<organism evidence="4 5">
    <name type="scientific">Bradyrhizobium jicamae</name>
    <dbReference type="NCBI Taxonomy" id="280332"/>
    <lineage>
        <taxon>Bacteria</taxon>
        <taxon>Pseudomonadati</taxon>
        <taxon>Pseudomonadota</taxon>
        <taxon>Alphaproteobacteria</taxon>
        <taxon>Hyphomicrobiales</taxon>
        <taxon>Nitrobacteraceae</taxon>
        <taxon>Bradyrhizobium</taxon>
    </lineage>
</organism>
<dbReference type="AlphaFoldDB" id="A0A0R3L2P5"/>
<dbReference type="PROSITE" id="PS50110">
    <property type="entry name" value="RESPONSE_REGULATORY"/>
    <property type="match status" value="1"/>
</dbReference>
<comment type="caution">
    <text evidence="4">The sequence shown here is derived from an EMBL/GenBank/DDBJ whole genome shotgun (WGS) entry which is preliminary data.</text>
</comment>
<dbReference type="GO" id="GO:0000160">
    <property type="term" value="P:phosphorelay signal transduction system"/>
    <property type="evidence" value="ECO:0007669"/>
    <property type="project" value="InterPro"/>
</dbReference>
<proteinExistence type="predicted"/>
<dbReference type="InterPro" id="IPR050595">
    <property type="entry name" value="Bact_response_regulator"/>
</dbReference>
<evidence type="ECO:0000313" key="4">
    <source>
        <dbReference type="EMBL" id="KRR01851.1"/>
    </source>
</evidence>
<dbReference type="InterPro" id="IPR001789">
    <property type="entry name" value="Sig_transdc_resp-reg_receiver"/>
</dbReference>
<keyword evidence="1 2" id="KW-0597">Phosphoprotein</keyword>
<feature type="domain" description="Response regulatory" evidence="3">
    <location>
        <begin position="7"/>
        <end position="125"/>
    </location>
</feature>
<dbReference type="InterPro" id="IPR011006">
    <property type="entry name" value="CheY-like_superfamily"/>
</dbReference>
<dbReference type="OrthoDB" id="9782655at2"/>
<dbReference type="SUPFAM" id="SSF52172">
    <property type="entry name" value="CheY-like"/>
    <property type="match status" value="1"/>
</dbReference>
<dbReference type="RefSeq" id="WP_057838416.1">
    <property type="nucleotide sequence ID" value="NZ_LLXZ01000162.1"/>
</dbReference>
<name>A0A0R3L2P5_9BRAD</name>
<protein>
    <recommendedName>
        <fullName evidence="3">Response regulatory domain-containing protein</fullName>
    </recommendedName>
</protein>
<evidence type="ECO:0000259" key="3">
    <source>
        <dbReference type="PROSITE" id="PS50110"/>
    </source>
</evidence>
<keyword evidence="5" id="KW-1185">Reference proteome</keyword>
<reference evidence="4 5" key="1">
    <citation type="submission" date="2014-03" db="EMBL/GenBank/DDBJ databases">
        <title>Bradyrhizobium valentinum sp. nov., isolated from effective nodules of Lupinus mariae-josephae, a lupine endemic of basic-lime soils in Eastern Spain.</title>
        <authorList>
            <person name="Duran D."/>
            <person name="Rey L."/>
            <person name="Navarro A."/>
            <person name="Busquets A."/>
            <person name="Imperial J."/>
            <person name="Ruiz-Argueso T."/>
        </authorList>
    </citation>
    <scope>NUCLEOTIDE SEQUENCE [LARGE SCALE GENOMIC DNA]</scope>
    <source>
        <strain evidence="4 5">PAC68</strain>
    </source>
</reference>
<feature type="modified residue" description="4-aspartylphosphate" evidence="2">
    <location>
        <position position="60"/>
    </location>
</feature>
<evidence type="ECO:0000313" key="5">
    <source>
        <dbReference type="Proteomes" id="UP000050863"/>
    </source>
</evidence>
<evidence type="ECO:0000256" key="1">
    <source>
        <dbReference type="ARBA" id="ARBA00022553"/>
    </source>
</evidence>
<dbReference type="PANTHER" id="PTHR44591:SF25">
    <property type="entry name" value="CHEMOTAXIS TWO-COMPONENT RESPONSE REGULATOR"/>
    <property type="match status" value="1"/>
</dbReference>
<dbReference type="SMART" id="SM00448">
    <property type="entry name" value="REC"/>
    <property type="match status" value="1"/>
</dbReference>
<dbReference type="Pfam" id="PF00072">
    <property type="entry name" value="Response_reg"/>
    <property type="match status" value="1"/>
</dbReference>
<accession>A0A0R3L2P5</accession>
<dbReference type="STRING" id="280332.CQ12_13475"/>
<gene>
    <name evidence="4" type="ORF">CQ12_13475</name>
</gene>
<sequence length="135" mass="15153">MTQSSPWIAIVDDDPAVLKALARFLRLRAIEVRTYVSAQDFLASLPEKTSDELPECLIVDLQMPEMSGLELQHHLNRAGIRIPTIVITASREAEMRDQCEAAGAESYLLKPLEDTSLLAAINEIRAMPDQRKRPR</sequence>
<dbReference type="PANTHER" id="PTHR44591">
    <property type="entry name" value="STRESS RESPONSE REGULATOR PROTEIN 1"/>
    <property type="match status" value="1"/>
</dbReference>
<dbReference type="Gene3D" id="3.40.50.2300">
    <property type="match status" value="1"/>
</dbReference>
<evidence type="ECO:0000256" key="2">
    <source>
        <dbReference type="PROSITE-ProRule" id="PRU00169"/>
    </source>
</evidence>
<dbReference type="EMBL" id="LLXZ01000162">
    <property type="protein sequence ID" value="KRR01851.1"/>
    <property type="molecule type" value="Genomic_DNA"/>
</dbReference>
<dbReference type="Proteomes" id="UP000050863">
    <property type="component" value="Unassembled WGS sequence"/>
</dbReference>